<evidence type="ECO:0000313" key="9">
    <source>
        <dbReference type="EMBL" id="CAF0958800.1"/>
    </source>
</evidence>
<dbReference type="Proteomes" id="UP000663844">
    <property type="component" value="Unassembled WGS sequence"/>
</dbReference>
<keyword evidence="5 7" id="KW-0472">Membrane</keyword>
<evidence type="ECO:0000256" key="2">
    <source>
        <dbReference type="ARBA" id="ARBA00006843"/>
    </source>
</evidence>
<protein>
    <submittedName>
        <fullName evidence="8">Uncharacterized protein</fullName>
    </submittedName>
</protein>
<evidence type="ECO:0000256" key="1">
    <source>
        <dbReference type="ARBA" id="ARBA00004370"/>
    </source>
</evidence>
<dbReference type="AlphaFoldDB" id="A0A814B641"/>
<comment type="similarity">
    <text evidence="2">Belongs to the CD225/Dispanin family.</text>
</comment>
<accession>A0A814B641</accession>
<dbReference type="Proteomes" id="UP000663860">
    <property type="component" value="Unassembled WGS sequence"/>
</dbReference>
<evidence type="ECO:0000256" key="4">
    <source>
        <dbReference type="ARBA" id="ARBA00022989"/>
    </source>
</evidence>
<evidence type="ECO:0000313" key="8">
    <source>
        <dbReference type="EMBL" id="CAF0924137.1"/>
    </source>
</evidence>
<evidence type="ECO:0000313" key="12">
    <source>
        <dbReference type="Proteomes" id="UP000663860"/>
    </source>
</evidence>
<dbReference type="Proteomes" id="UP000663868">
    <property type="component" value="Unassembled WGS sequence"/>
</dbReference>
<dbReference type="GO" id="GO:0016020">
    <property type="term" value="C:membrane"/>
    <property type="evidence" value="ECO:0007669"/>
    <property type="project" value="UniProtKB-SubCell"/>
</dbReference>
<gene>
    <name evidence="8" type="ORF">IZO911_LOCUS13485</name>
    <name evidence="9" type="ORF">JYZ213_LOCUS13718</name>
    <name evidence="11" type="ORF">KXQ929_LOCUS28932</name>
    <name evidence="10" type="ORF">OXD698_LOCUS8105</name>
</gene>
<feature type="transmembrane region" description="Helical" evidence="7">
    <location>
        <begin position="59"/>
        <end position="80"/>
    </location>
</feature>
<proteinExistence type="inferred from homology"/>
<name>A0A814B641_9BILA</name>
<comment type="caution">
    <text evidence="8">The sequence shown here is derived from an EMBL/GenBank/DDBJ whole genome shotgun (WGS) entry which is preliminary data.</text>
</comment>
<sequence length="141" mass="15933">MSDQNRKHPSSQESPVELSAKNLQPKKTPNNKKKKALQVQTSKPKNFVKIKSTKIPIHFTWALVLTILCFFVIGPCWALYKTYELRRLIAEKDLEKAARLSNKISTTLVISTIIGVVAWVSILFCSVGLLLTGVLLKNKWI</sequence>
<dbReference type="InterPro" id="IPR007593">
    <property type="entry name" value="CD225/Dispanin_fam"/>
</dbReference>
<dbReference type="EMBL" id="CAJOBB010002923">
    <property type="protein sequence ID" value="CAF4008636.1"/>
    <property type="molecule type" value="Genomic_DNA"/>
</dbReference>
<feature type="region of interest" description="Disordered" evidence="6">
    <location>
        <begin position="1"/>
        <end position="40"/>
    </location>
</feature>
<evidence type="ECO:0000256" key="3">
    <source>
        <dbReference type="ARBA" id="ARBA00022692"/>
    </source>
</evidence>
<evidence type="ECO:0000256" key="5">
    <source>
        <dbReference type="ARBA" id="ARBA00023136"/>
    </source>
</evidence>
<dbReference type="EMBL" id="CAJNOG010000111">
    <property type="protein sequence ID" value="CAF0958800.1"/>
    <property type="molecule type" value="Genomic_DNA"/>
</dbReference>
<dbReference type="Pfam" id="PF04505">
    <property type="entry name" value="CD225"/>
    <property type="match status" value="1"/>
</dbReference>
<evidence type="ECO:0000256" key="6">
    <source>
        <dbReference type="SAM" id="MobiDB-lite"/>
    </source>
</evidence>
<organism evidence="8 12">
    <name type="scientific">Adineta steineri</name>
    <dbReference type="NCBI Taxonomy" id="433720"/>
    <lineage>
        <taxon>Eukaryota</taxon>
        <taxon>Metazoa</taxon>
        <taxon>Spiralia</taxon>
        <taxon>Gnathifera</taxon>
        <taxon>Rotifera</taxon>
        <taxon>Eurotatoria</taxon>
        <taxon>Bdelloidea</taxon>
        <taxon>Adinetida</taxon>
        <taxon>Adinetidae</taxon>
        <taxon>Adineta</taxon>
    </lineage>
</organism>
<dbReference type="EMBL" id="CAJNOE010000108">
    <property type="protein sequence ID" value="CAF0924137.1"/>
    <property type="molecule type" value="Genomic_DNA"/>
</dbReference>
<feature type="transmembrane region" description="Helical" evidence="7">
    <location>
        <begin position="108"/>
        <end position="136"/>
    </location>
</feature>
<dbReference type="Proteomes" id="UP000663845">
    <property type="component" value="Unassembled WGS sequence"/>
</dbReference>
<evidence type="ECO:0000313" key="11">
    <source>
        <dbReference type="EMBL" id="CAF4008636.1"/>
    </source>
</evidence>
<dbReference type="EMBL" id="CAJOAZ010000384">
    <property type="protein sequence ID" value="CAF3634157.1"/>
    <property type="molecule type" value="Genomic_DNA"/>
</dbReference>
<evidence type="ECO:0000313" key="10">
    <source>
        <dbReference type="EMBL" id="CAF3634157.1"/>
    </source>
</evidence>
<reference evidence="8" key="1">
    <citation type="submission" date="2021-02" db="EMBL/GenBank/DDBJ databases">
        <authorList>
            <person name="Nowell W R."/>
        </authorList>
    </citation>
    <scope>NUCLEOTIDE SEQUENCE</scope>
</reference>
<keyword evidence="3 7" id="KW-0812">Transmembrane</keyword>
<evidence type="ECO:0000256" key="7">
    <source>
        <dbReference type="SAM" id="Phobius"/>
    </source>
</evidence>
<comment type="subcellular location">
    <subcellularLocation>
        <location evidence="1">Membrane</location>
    </subcellularLocation>
</comment>
<keyword evidence="4 7" id="KW-1133">Transmembrane helix</keyword>